<organism evidence="2 3">
    <name type="scientific">Ramlibacter ginsenosidimutans</name>
    <dbReference type="NCBI Taxonomy" id="502333"/>
    <lineage>
        <taxon>Bacteria</taxon>
        <taxon>Pseudomonadati</taxon>
        <taxon>Pseudomonadota</taxon>
        <taxon>Betaproteobacteria</taxon>
        <taxon>Burkholderiales</taxon>
        <taxon>Comamonadaceae</taxon>
        <taxon>Ramlibacter</taxon>
    </lineage>
</organism>
<name>A0A934TTF4_9BURK</name>
<proteinExistence type="predicted"/>
<keyword evidence="3" id="KW-1185">Reference proteome</keyword>
<dbReference type="RefSeq" id="WP_201171800.1">
    <property type="nucleotide sequence ID" value="NZ_JAEPWM010000005.1"/>
</dbReference>
<evidence type="ECO:0000256" key="1">
    <source>
        <dbReference type="SAM" id="SignalP"/>
    </source>
</evidence>
<reference evidence="2" key="2">
    <citation type="submission" date="2021-01" db="EMBL/GenBank/DDBJ databases">
        <authorList>
            <person name="Kang M."/>
        </authorList>
    </citation>
    <scope>NUCLEOTIDE SEQUENCE</scope>
    <source>
        <strain evidence="2">KACC 17527</strain>
    </source>
</reference>
<evidence type="ECO:0000313" key="3">
    <source>
        <dbReference type="Proteomes" id="UP000630528"/>
    </source>
</evidence>
<dbReference type="EMBL" id="JAEPWM010000005">
    <property type="protein sequence ID" value="MBK6007063.1"/>
    <property type="molecule type" value="Genomic_DNA"/>
</dbReference>
<gene>
    <name evidence="2" type="ORF">JJB11_13255</name>
</gene>
<evidence type="ECO:0008006" key="4">
    <source>
        <dbReference type="Google" id="ProtNLM"/>
    </source>
</evidence>
<keyword evidence="1" id="KW-0732">Signal</keyword>
<reference evidence="2" key="1">
    <citation type="journal article" date="2012" name="J. Microbiol. Biotechnol.">
        <title>Ramlibacter ginsenosidimutans sp. nov., with ginsenoside-converting activity.</title>
        <authorList>
            <person name="Wang L."/>
            <person name="An D.S."/>
            <person name="Kim S.G."/>
            <person name="Jin F.X."/>
            <person name="Kim S.C."/>
            <person name="Lee S.T."/>
            <person name="Im W.T."/>
        </authorList>
    </citation>
    <scope>NUCLEOTIDE SEQUENCE</scope>
    <source>
        <strain evidence="2">KACC 17527</strain>
    </source>
</reference>
<evidence type="ECO:0000313" key="2">
    <source>
        <dbReference type="EMBL" id="MBK6007063.1"/>
    </source>
</evidence>
<protein>
    <recommendedName>
        <fullName evidence="4">DUF4148 domain-containing protein</fullName>
    </recommendedName>
</protein>
<feature type="signal peptide" evidence="1">
    <location>
        <begin position="1"/>
        <end position="19"/>
    </location>
</feature>
<comment type="caution">
    <text evidence="2">The sequence shown here is derived from an EMBL/GenBank/DDBJ whole genome shotgun (WGS) entry which is preliminary data.</text>
</comment>
<feature type="chain" id="PRO_5037887050" description="DUF4148 domain-containing protein" evidence="1">
    <location>
        <begin position="20"/>
        <end position="105"/>
    </location>
</feature>
<dbReference type="AlphaFoldDB" id="A0A934TTF4"/>
<dbReference type="Proteomes" id="UP000630528">
    <property type="component" value="Unassembled WGS sequence"/>
</dbReference>
<sequence length="105" mass="11670">MKSALVIAAALALCGSAFATDSYHAQKHNGVIGTVKQDAHQIGSAFRHDAHTIARAPKFREQEGMDHHATQTHAMGAGRADTHMYSSRQERMDEAYANWERSHRR</sequence>
<accession>A0A934TTF4</accession>